<feature type="binding site" evidence="7">
    <location>
        <position position="96"/>
    </location>
    <ligand>
        <name>5-phospho-alpha-D-ribose 1-diphosphate</name>
        <dbReference type="ChEBI" id="CHEBI:58017"/>
        <note>ligand shared between dimeric partners</note>
    </ligand>
</feature>
<dbReference type="GO" id="GO:0004588">
    <property type="term" value="F:orotate phosphoribosyltransferase activity"/>
    <property type="evidence" value="ECO:0007669"/>
    <property type="project" value="UniProtKB-UniRule"/>
</dbReference>
<dbReference type="Pfam" id="PF00156">
    <property type="entry name" value="Pribosyltran"/>
    <property type="match status" value="1"/>
</dbReference>
<comment type="function">
    <text evidence="7">Catalyzes the transfer of a ribosyl phosphate group from 5-phosphoribose 1-diphosphate to orotate, leading to the formation of orotidine monophosphate (OMP).</text>
</comment>
<evidence type="ECO:0000256" key="2">
    <source>
        <dbReference type="ARBA" id="ARBA00011971"/>
    </source>
</evidence>
<dbReference type="AlphaFoldDB" id="A0A517PBS9"/>
<dbReference type="Gene3D" id="3.40.50.2020">
    <property type="match status" value="1"/>
</dbReference>
<protein>
    <recommendedName>
        <fullName evidence="2 7">Orotate phosphoribosyltransferase</fullName>
        <shortName evidence="7">OPRT</shortName>
        <shortName evidence="7">OPRTase</shortName>
        <ecNumber evidence="2 7">2.4.2.10</ecNumber>
    </recommendedName>
</protein>
<dbReference type="PANTHER" id="PTHR19278:SF9">
    <property type="entry name" value="URIDINE 5'-MONOPHOSPHATE SYNTHASE"/>
    <property type="match status" value="1"/>
</dbReference>
<evidence type="ECO:0000256" key="6">
    <source>
        <dbReference type="ARBA" id="ARBA00022975"/>
    </source>
</evidence>
<dbReference type="EMBL" id="CP036265">
    <property type="protein sequence ID" value="QDT16821.1"/>
    <property type="molecule type" value="Genomic_DNA"/>
</dbReference>
<evidence type="ECO:0000313" key="9">
    <source>
        <dbReference type="EMBL" id="QDT16821.1"/>
    </source>
</evidence>
<accession>A0A517PBS9</accession>
<keyword evidence="5 7" id="KW-0460">Magnesium</keyword>
<dbReference type="GO" id="GO:0044205">
    <property type="term" value="P:'de novo' UMP biosynthetic process"/>
    <property type="evidence" value="ECO:0007669"/>
    <property type="project" value="UniProtKB-UniRule"/>
</dbReference>
<dbReference type="InterPro" id="IPR000836">
    <property type="entry name" value="PRTase_dom"/>
</dbReference>
<comment type="similarity">
    <text evidence="7">Belongs to the purine/pyrimidine phosphoribosyltransferase family. PyrE subfamily.</text>
</comment>
<dbReference type="Proteomes" id="UP000318741">
    <property type="component" value="Chromosome"/>
</dbReference>
<dbReference type="EC" id="2.4.2.10" evidence="2 7"/>
<keyword evidence="4 7" id="KW-0808">Transferase</keyword>
<name>A0A517PBS9_9PLAN</name>
<keyword evidence="3 7" id="KW-0328">Glycosyltransferase</keyword>
<comment type="subunit">
    <text evidence="7">Homodimer.</text>
</comment>
<feature type="binding site" evidence="7">
    <location>
        <position position="154"/>
    </location>
    <ligand>
        <name>orotate</name>
        <dbReference type="ChEBI" id="CHEBI:30839"/>
    </ligand>
</feature>
<dbReference type="NCBIfam" id="TIGR00336">
    <property type="entry name" value="pyrE"/>
    <property type="match status" value="1"/>
</dbReference>
<keyword evidence="10" id="KW-1185">Reference proteome</keyword>
<comment type="catalytic activity">
    <reaction evidence="7">
        <text>orotidine 5'-phosphate + diphosphate = orotate + 5-phospho-alpha-D-ribose 1-diphosphate</text>
        <dbReference type="Rhea" id="RHEA:10380"/>
        <dbReference type="ChEBI" id="CHEBI:30839"/>
        <dbReference type="ChEBI" id="CHEBI:33019"/>
        <dbReference type="ChEBI" id="CHEBI:57538"/>
        <dbReference type="ChEBI" id="CHEBI:58017"/>
        <dbReference type="EC" id="2.4.2.10"/>
    </reaction>
</comment>
<dbReference type="RefSeq" id="WP_145359748.1">
    <property type="nucleotide sequence ID" value="NZ_CP036265.1"/>
</dbReference>
<proteinExistence type="inferred from homology"/>
<dbReference type="CDD" id="cd06223">
    <property type="entry name" value="PRTases_typeI"/>
    <property type="match status" value="1"/>
</dbReference>
<feature type="binding site" description="in other chain" evidence="7">
    <location>
        <begin position="122"/>
        <end position="130"/>
    </location>
    <ligand>
        <name>5-phospho-alpha-D-ribose 1-diphosphate</name>
        <dbReference type="ChEBI" id="CHEBI:58017"/>
        <note>ligand shared between dimeric partners</note>
    </ligand>
</feature>
<feature type="domain" description="Phosphoribosyltransferase" evidence="8">
    <location>
        <begin position="111"/>
        <end position="157"/>
    </location>
</feature>
<dbReference type="GO" id="GO:0019856">
    <property type="term" value="P:pyrimidine nucleobase biosynthetic process"/>
    <property type="evidence" value="ECO:0007669"/>
    <property type="project" value="TreeGrafter"/>
</dbReference>
<reference evidence="9 10" key="1">
    <citation type="submission" date="2019-02" db="EMBL/GenBank/DDBJ databases">
        <title>Deep-cultivation of Planctomycetes and their phenomic and genomic characterization uncovers novel biology.</title>
        <authorList>
            <person name="Wiegand S."/>
            <person name="Jogler M."/>
            <person name="Boedeker C."/>
            <person name="Pinto D."/>
            <person name="Vollmers J."/>
            <person name="Rivas-Marin E."/>
            <person name="Kohn T."/>
            <person name="Peeters S.H."/>
            <person name="Heuer A."/>
            <person name="Rast P."/>
            <person name="Oberbeckmann S."/>
            <person name="Bunk B."/>
            <person name="Jeske O."/>
            <person name="Meyerdierks A."/>
            <person name="Storesund J.E."/>
            <person name="Kallscheuer N."/>
            <person name="Luecker S."/>
            <person name="Lage O.M."/>
            <person name="Pohl T."/>
            <person name="Merkel B.J."/>
            <person name="Hornburger P."/>
            <person name="Mueller R.-W."/>
            <person name="Bruemmer F."/>
            <person name="Labrenz M."/>
            <person name="Spormann A.M."/>
            <person name="Op den Camp H."/>
            <person name="Overmann J."/>
            <person name="Amann R."/>
            <person name="Jetten M.S.M."/>
            <person name="Mascher T."/>
            <person name="Medema M.H."/>
            <person name="Devos D.P."/>
            <person name="Kaster A.-K."/>
            <person name="Ovreas L."/>
            <person name="Rohde M."/>
            <person name="Galperin M.Y."/>
            <person name="Jogler C."/>
        </authorList>
    </citation>
    <scope>NUCLEOTIDE SEQUENCE [LARGE SCALE GENOMIC DNA]</scope>
    <source>
        <strain evidence="9 10">CA12</strain>
    </source>
</reference>
<evidence type="ECO:0000256" key="5">
    <source>
        <dbReference type="ARBA" id="ARBA00022842"/>
    </source>
</evidence>
<evidence type="ECO:0000256" key="7">
    <source>
        <dbReference type="HAMAP-Rule" id="MF_01208"/>
    </source>
</evidence>
<dbReference type="InterPro" id="IPR004467">
    <property type="entry name" value="Or_phspho_trans_dom"/>
</dbReference>
<gene>
    <name evidence="7 9" type="primary">pyrE</name>
    <name evidence="9" type="ORF">CA12_29280</name>
</gene>
<dbReference type="GO" id="GO:0000287">
    <property type="term" value="F:magnesium ion binding"/>
    <property type="evidence" value="ECO:0007669"/>
    <property type="project" value="UniProtKB-UniRule"/>
</dbReference>
<dbReference type="OrthoDB" id="4213751at2"/>
<comment type="cofactor">
    <cofactor evidence="7">
        <name>Mg(2+)</name>
        <dbReference type="ChEBI" id="CHEBI:18420"/>
    </cofactor>
</comment>
<dbReference type="InterPro" id="IPR029057">
    <property type="entry name" value="PRTase-like"/>
</dbReference>
<dbReference type="KEGG" id="acaf:CA12_29280"/>
<dbReference type="InterPro" id="IPR023031">
    <property type="entry name" value="OPRT"/>
</dbReference>
<dbReference type="FunFam" id="3.40.50.2020:FF:000029">
    <property type="entry name" value="Orotate phosphoribosyltransferase"/>
    <property type="match status" value="1"/>
</dbReference>
<evidence type="ECO:0000256" key="3">
    <source>
        <dbReference type="ARBA" id="ARBA00022676"/>
    </source>
</evidence>
<dbReference type="PANTHER" id="PTHR19278">
    <property type="entry name" value="OROTATE PHOSPHORIBOSYLTRANSFERASE"/>
    <property type="match status" value="1"/>
</dbReference>
<evidence type="ECO:0000256" key="1">
    <source>
        <dbReference type="ARBA" id="ARBA00004889"/>
    </source>
</evidence>
<feature type="binding site" description="in other chain" evidence="7">
    <location>
        <position position="97"/>
    </location>
    <ligand>
        <name>5-phospho-alpha-D-ribose 1-diphosphate</name>
        <dbReference type="ChEBI" id="CHEBI:58017"/>
        <note>ligand shared between dimeric partners</note>
    </ligand>
</feature>
<evidence type="ECO:0000313" key="10">
    <source>
        <dbReference type="Proteomes" id="UP000318741"/>
    </source>
</evidence>
<comment type="caution">
    <text evidence="7">Lacks conserved residue(s) required for the propagation of feature annotation.</text>
</comment>
<feature type="binding site" evidence="7">
    <location>
        <position position="126"/>
    </location>
    <ligand>
        <name>orotate</name>
        <dbReference type="ChEBI" id="CHEBI:30839"/>
    </ligand>
</feature>
<dbReference type="UniPathway" id="UPA00070">
    <property type="reaction ID" value="UER00119"/>
</dbReference>
<feature type="binding site" evidence="7">
    <location>
        <position position="100"/>
    </location>
    <ligand>
        <name>5-phospho-alpha-D-ribose 1-diphosphate</name>
        <dbReference type="ChEBI" id="CHEBI:58017"/>
        <note>ligand shared between dimeric partners</note>
    </ligand>
</feature>
<dbReference type="HAMAP" id="MF_01208">
    <property type="entry name" value="PyrE"/>
    <property type="match status" value="1"/>
</dbReference>
<organism evidence="9 10">
    <name type="scientific">Alienimonas californiensis</name>
    <dbReference type="NCBI Taxonomy" id="2527989"/>
    <lineage>
        <taxon>Bacteria</taxon>
        <taxon>Pseudomonadati</taxon>
        <taxon>Planctomycetota</taxon>
        <taxon>Planctomycetia</taxon>
        <taxon>Planctomycetales</taxon>
        <taxon>Planctomycetaceae</taxon>
        <taxon>Alienimonas</taxon>
    </lineage>
</organism>
<sequence>MPATYDKDALHALILERALKFGDFTLASGQKSSHYLDGKQVALHAEGLRLISAGFLELAADWEYDAVGGMSIGADPLIGGVLCLSDRTDLVGAMIRKEAKGHGTGRYVEGPLQGGQRVLIVEDVVTTGGSSLKAIERLREFGAEICGVVAIVDRLQGGDAAFEAAGVPLKSLFTVRDFGIEPPAA</sequence>
<feature type="binding site" evidence="7">
    <location>
        <position position="102"/>
    </location>
    <ligand>
        <name>5-phospho-alpha-D-ribose 1-diphosphate</name>
        <dbReference type="ChEBI" id="CHEBI:58017"/>
        <note>ligand shared between dimeric partners</note>
    </ligand>
</feature>
<evidence type="ECO:0000259" key="8">
    <source>
        <dbReference type="Pfam" id="PF00156"/>
    </source>
</evidence>
<dbReference type="SUPFAM" id="SSF53271">
    <property type="entry name" value="PRTase-like"/>
    <property type="match status" value="1"/>
</dbReference>
<keyword evidence="6 7" id="KW-0665">Pyrimidine biosynthesis</keyword>
<evidence type="ECO:0000256" key="4">
    <source>
        <dbReference type="ARBA" id="ARBA00022679"/>
    </source>
</evidence>
<comment type="pathway">
    <text evidence="1 7">Pyrimidine metabolism; UMP biosynthesis via de novo pathway; UMP from orotate: step 1/2.</text>
</comment>